<dbReference type="Proteomes" id="UP001194468">
    <property type="component" value="Unassembled WGS sequence"/>
</dbReference>
<dbReference type="EMBL" id="WHUW01000056">
    <property type="protein sequence ID" value="KAF8430851.1"/>
    <property type="molecule type" value="Genomic_DNA"/>
</dbReference>
<reference evidence="2" key="1">
    <citation type="submission" date="2019-10" db="EMBL/GenBank/DDBJ databases">
        <authorList>
            <consortium name="DOE Joint Genome Institute"/>
            <person name="Kuo A."/>
            <person name="Miyauchi S."/>
            <person name="Kiss E."/>
            <person name="Drula E."/>
            <person name="Kohler A."/>
            <person name="Sanchez-Garcia M."/>
            <person name="Andreopoulos B."/>
            <person name="Barry K.W."/>
            <person name="Bonito G."/>
            <person name="Buee M."/>
            <person name="Carver A."/>
            <person name="Chen C."/>
            <person name="Cichocki N."/>
            <person name="Clum A."/>
            <person name="Culley D."/>
            <person name="Crous P.W."/>
            <person name="Fauchery L."/>
            <person name="Girlanda M."/>
            <person name="Hayes R."/>
            <person name="Keri Z."/>
            <person name="LaButti K."/>
            <person name="Lipzen A."/>
            <person name="Lombard V."/>
            <person name="Magnuson J."/>
            <person name="Maillard F."/>
            <person name="Morin E."/>
            <person name="Murat C."/>
            <person name="Nolan M."/>
            <person name="Ohm R."/>
            <person name="Pangilinan J."/>
            <person name="Pereira M."/>
            <person name="Perotto S."/>
            <person name="Peter M."/>
            <person name="Riley R."/>
            <person name="Sitrit Y."/>
            <person name="Stielow B."/>
            <person name="Szollosi G."/>
            <person name="Zifcakova L."/>
            <person name="Stursova M."/>
            <person name="Spatafora J.W."/>
            <person name="Tedersoo L."/>
            <person name="Vaario L.-M."/>
            <person name="Yamada A."/>
            <person name="Yan M."/>
            <person name="Wang P."/>
            <person name="Xu J."/>
            <person name="Bruns T."/>
            <person name="Baldrian P."/>
            <person name="Vilgalys R."/>
            <person name="Henrissat B."/>
            <person name="Grigoriev I.V."/>
            <person name="Hibbett D."/>
            <person name="Nagy L.G."/>
            <person name="Martin F.M."/>
        </authorList>
    </citation>
    <scope>NUCLEOTIDE SEQUENCE</scope>
    <source>
        <strain evidence="2">BED1</strain>
    </source>
</reference>
<gene>
    <name evidence="2" type="ORF">L210DRAFT_955516</name>
</gene>
<keyword evidence="1" id="KW-0812">Transmembrane</keyword>
<feature type="transmembrane region" description="Helical" evidence="1">
    <location>
        <begin position="47"/>
        <end position="66"/>
    </location>
</feature>
<evidence type="ECO:0000313" key="3">
    <source>
        <dbReference type="Proteomes" id="UP001194468"/>
    </source>
</evidence>
<proteinExistence type="predicted"/>
<comment type="caution">
    <text evidence="2">The sequence shown here is derived from an EMBL/GenBank/DDBJ whole genome shotgun (WGS) entry which is preliminary data.</text>
</comment>
<keyword evidence="3" id="KW-1185">Reference proteome</keyword>
<sequence>MPCSALPSSRAGCQSDFTPDESIYLPLAHILDTQPPPGSTPIFARDFYIYCTFAYIFFSSSILSTFTST</sequence>
<evidence type="ECO:0000256" key="1">
    <source>
        <dbReference type="SAM" id="Phobius"/>
    </source>
</evidence>
<organism evidence="2 3">
    <name type="scientific">Boletus edulis BED1</name>
    <dbReference type="NCBI Taxonomy" id="1328754"/>
    <lineage>
        <taxon>Eukaryota</taxon>
        <taxon>Fungi</taxon>
        <taxon>Dikarya</taxon>
        <taxon>Basidiomycota</taxon>
        <taxon>Agaricomycotina</taxon>
        <taxon>Agaricomycetes</taxon>
        <taxon>Agaricomycetidae</taxon>
        <taxon>Boletales</taxon>
        <taxon>Boletineae</taxon>
        <taxon>Boletaceae</taxon>
        <taxon>Boletoideae</taxon>
        <taxon>Boletus</taxon>
    </lineage>
</organism>
<evidence type="ECO:0000313" key="2">
    <source>
        <dbReference type="EMBL" id="KAF8430851.1"/>
    </source>
</evidence>
<keyword evidence="1" id="KW-0472">Membrane</keyword>
<keyword evidence="1" id="KW-1133">Transmembrane helix</keyword>
<reference evidence="2" key="2">
    <citation type="journal article" date="2020" name="Nat. Commun.">
        <title>Large-scale genome sequencing of mycorrhizal fungi provides insights into the early evolution of symbiotic traits.</title>
        <authorList>
            <person name="Miyauchi S."/>
            <person name="Kiss E."/>
            <person name="Kuo A."/>
            <person name="Drula E."/>
            <person name="Kohler A."/>
            <person name="Sanchez-Garcia M."/>
            <person name="Morin E."/>
            <person name="Andreopoulos B."/>
            <person name="Barry K.W."/>
            <person name="Bonito G."/>
            <person name="Buee M."/>
            <person name="Carver A."/>
            <person name="Chen C."/>
            <person name="Cichocki N."/>
            <person name="Clum A."/>
            <person name="Culley D."/>
            <person name="Crous P.W."/>
            <person name="Fauchery L."/>
            <person name="Girlanda M."/>
            <person name="Hayes R.D."/>
            <person name="Keri Z."/>
            <person name="LaButti K."/>
            <person name="Lipzen A."/>
            <person name="Lombard V."/>
            <person name="Magnuson J."/>
            <person name="Maillard F."/>
            <person name="Murat C."/>
            <person name="Nolan M."/>
            <person name="Ohm R.A."/>
            <person name="Pangilinan J."/>
            <person name="Pereira M.F."/>
            <person name="Perotto S."/>
            <person name="Peter M."/>
            <person name="Pfister S."/>
            <person name="Riley R."/>
            <person name="Sitrit Y."/>
            <person name="Stielow J.B."/>
            <person name="Szollosi G."/>
            <person name="Zifcakova L."/>
            <person name="Stursova M."/>
            <person name="Spatafora J.W."/>
            <person name="Tedersoo L."/>
            <person name="Vaario L.M."/>
            <person name="Yamada A."/>
            <person name="Yan M."/>
            <person name="Wang P."/>
            <person name="Xu J."/>
            <person name="Bruns T."/>
            <person name="Baldrian P."/>
            <person name="Vilgalys R."/>
            <person name="Dunand C."/>
            <person name="Henrissat B."/>
            <person name="Grigoriev I.V."/>
            <person name="Hibbett D."/>
            <person name="Nagy L.G."/>
            <person name="Martin F.M."/>
        </authorList>
    </citation>
    <scope>NUCLEOTIDE SEQUENCE</scope>
    <source>
        <strain evidence="2">BED1</strain>
    </source>
</reference>
<accession>A0AAD4BHZ8</accession>
<name>A0AAD4BHZ8_BOLED</name>
<protein>
    <submittedName>
        <fullName evidence="2">Uncharacterized protein</fullName>
    </submittedName>
</protein>
<dbReference type="AlphaFoldDB" id="A0AAD4BHZ8"/>